<dbReference type="PROSITE" id="PS51257">
    <property type="entry name" value="PROKAR_LIPOPROTEIN"/>
    <property type="match status" value="1"/>
</dbReference>
<dbReference type="SUPFAM" id="SSF52833">
    <property type="entry name" value="Thioredoxin-like"/>
    <property type="match status" value="1"/>
</dbReference>
<gene>
    <name evidence="2" type="ORF">GWG61_06590</name>
</gene>
<dbReference type="CDD" id="cd02947">
    <property type="entry name" value="TRX_family"/>
    <property type="match status" value="1"/>
</dbReference>
<dbReference type="Pfam" id="PF20207">
    <property type="entry name" value="DUF6568"/>
    <property type="match status" value="1"/>
</dbReference>
<reference evidence="2" key="1">
    <citation type="submission" date="2020-01" db="EMBL/GenBank/DDBJ databases">
        <title>Vaginal microbiome of pregnant Indian women: Insights into the genome of dominants Lactobacillus species.</title>
        <authorList>
            <person name="Das B."/>
            <person name="Mehta O."/>
            <person name="Ghosh T.S."/>
            <person name="Kothidar A."/>
            <person name="Gowtham M.R."/>
            <person name="Mitra R."/>
            <person name="Kshetrapal P."/>
            <person name="Wadhwa N."/>
            <person name="Thiruvengadam R."/>
            <person name="Nair G.B."/>
            <person name="Bhatnagar S."/>
            <person name="Das B."/>
        </authorList>
    </citation>
    <scope>NUCLEOTIDE SEQUENCE</scope>
    <source>
        <strain evidence="2">Indica</strain>
    </source>
</reference>
<organism evidence="2">
    <name type="scientific">Lactobacillus paragasseri</name>
    <dbReference type="NCBI Taxonomy" id="2107999"/>
    <lineage>
        <taxon>Bacteria</taxon>
        <taxon>Bacillati</taxon>
        <taxon>Bacillota</taxon>
        <taxon>Bacilli</taxon>
        <taxon>Lactobacillales</taxon>
        <taxon>Lactobacillaceae</taxon>
        <taxon>Lactobacillus</taxon>
    </lineage>
</organism>
<evidence type="ECO:0000256" key="1">
    <source>
        <dbReference type="SAM" id="SignalP"/>
    </source>
</evidence>
<feature type="chain" id="PRO_5025459160" description="Bacteriocin transport accessory protein" evidence="1">
    <location>
        <begin position="29"/>
        <end position="165"/>
    </location>
</feature>
<accession>A0A6B2G338</accession>
<dbReference type="AlphaFoldDB" id="A0A6B2G338"/>
<evidence type="ECO:0008006" key="3">
    <source>
        <dbReference type="Google" id="ProtNLM"/>
    </source>
</evidence>
<proteinExistence type="predicted"/>
<dbReference type="EMBL" id="JAADJO010000014">
    <property type="protein sequence ID" value="NDJ74150.1"/>
    <property type="molecule type" value="Genomic_DNA"/>
</dbReference>
<name>A0A6B2G338_9LACO</name>
<evidence type="ECO:0000313" key="2">
    <source>
        <dbReference type="EMBL" id="NDJ74150.1"/>
    </source>
</evidence>
<comment type="caution">
    <text evidence="2">The sequence shown here is derived from an EMBL/GenBank/DDBJ whole genome shotgun (WGS) entry which is preliminary data.</text>
</comment>
<dbReference type="RefSeq" id="WP_162014112.1">
    <property type="nucleotide sequence ID" value="NZ_CAZZQF010000001.1"/>
</dbReference>
<protein>
    <recommendedName>
        <fullName evidence="3">Bacteriocin transport accessory protein</fullName>
    </recommendedName>
</protein>
<dbReference type="InterPro" id="IPR046698">
    <property type="entry name" value="PedC-like"/>
</dbReference>
<feature type="signal peptide" evidence="1">
    <location>
        <begin position="1"/>
        <end position="28"/>
    </location>
</feature>
<dbReference type="Gene3D" id="3.40.30.10">
    <property type="entry name" value="Glutaredoxin"/>
    <property type="match status" value="1"/>
</dbReference>
<keyword evidence="1" id="KW-0732">Signal</keyword>
<dbReference type="InterPro" id="IPR036249">
    <property type="entry name" value="Thioredoxin-like_sf"/>
</dbReference>
<sequence>MKLNKKMTALMVGTATLACLSIAEPVKAQEVQNTQTQEVKVEKDTDVTLQEYENNVSEFTRLNMAQVKGLISKRDNKEYLLYIGRPSCYYCREFSSALKEFNQLTGGKLLYFDIDGEEGTDAYAFNELGLPGTPTTIRMINGQVVRAWIGREKTGKELYSWLYSK</sequence>